<reference evidence="1 2" key="1">
    <citation type="journal article" date="2024" name="Nat. Commun.">
        <title>Phylogenomics reveals the evolutionary origins of lichenization in chlorophyte algae.</title>
        <authorList>
            <person name="Puginier C."/>
            <person name="Libourel C."/>
            <person name="Otte J."/>
            <person name="Skaloud P."/>
            <person name="Haon M."/>
            <person name="Grisel S."/>
            <person name="Petersen M."/>
            <person name="Berrin J.G."/>
            <person name="Delaux P.M."/>
            <person name="Dal Grande F."/>
            <person name="Keller J."/>
        </authorList>
    </citation>
    <scope>NUCLEOTIDE SEQUENCE [LARGE SCALE GENOMIC DNA]</scope>
    <source>
        <strain evidence="1 2">SAG 2145</strain>
    </source>
</reference>
<organism evidence="1 2">
    <name type="scientific">Apatococcus lobatus</name>
    <dbReference type="NCBI Taxonomy" id="904363"/>
    <lineage>
        <taxon>Eukaryota</taxon>
        <taxon>Viridiplantae</taxon>
        <taxon>Chlorophyta</taxon>
        <taxon>core chlorophytes</taxon>
        <taxon>Trebouxiophyceae</taxon>
        <taxon>Chlorellales</taxon>
        <taxon>Chlorellaceae</taxon>
        <taxon>Apatococcus</taxon>
    </lineage>
</organism>
<accession>A0AAW1RJD2</accession>
<dbReference type="Gene3D" id="1.25.10.10">
    <property type="entry name" value="Leucine-rich Repeat Variant"/>
    <property type="match status" value="2"/>
</dbReference>
<dbReference type="SUPFAM" id="SSF48371">
    <property type="entry name" value="ARM repeat"/>
    <property type="match status" value="1"/>
</dbReference>
<dbReference type="InterPro" id="IPR016024">
    <property type="entry name" value="ARM-type_fold"/>
</dbReference>
<proteinExistence type="predicted"/>
<dbReference type="Proteomes" id="UP001438707">
    <property type="component" value="Unassembled WGS sequence"/>
</dbReference>
<dbReference type="EMBL" id="JALJOS010000010">
    <property type="protein sequence ID" value="KAK9833917.1"/>
    <property type="molecule type" value="Genomic_DNA"/>
</dbReference>
<sequence>MHGLETPPAEANHGRLRPFSYLALDVPNNSSMRSCRRASRWIRSALLNATSRPGVPASAPLHAAEHGLTAEGDVAAAFHLTPLFPSSFAAAAILGGAVAGALSIACCAEERLDRGVLQQLARDLSSNLNADKERAVSMLSTLTPYMEHHEALLEADVLICIMKAVEDETIIPQVRVLALCCAADLMKDKTAHHGTVCSHAFLTMVMAALKSEGAWGEGPEDGLMARSHACRLLSELCSDGRCHPILIEEGAARILVEQGAQVAIESEKSGSTYASVSAAPANYNAIHNMEVERYLSASLFGLASSAAGRDTIASAEARIVRGMATWTCSRDPILQRYGVGGIARLASVSAENVALVQRAGALPALVKGLNIPDAQAQCFASGAVGRIAEIGGEAASTLIQHGAASGLLQMLTEKQAGQPNGVFRGVQRCALRSMQACSRTFVMQQALLSVGANAALQEILTHADLSQELQSLTQDTLQLLS</sequence>
<evidence type="ECO:0000313" key="2">
    <source>
        <dbReference type="Proteomes" id="UP001438707"/>
    </source>
</evidence>
<name>A0AAW1RJD2_9CHLO</name>
<gene>
    <name evidence="1" type="ORF">WJX74_009956</name>
</gene>
<keyword evidence="2" id="KW-1185">Reference proteome</keyword>
<comment type="caution">
    <text evidence="1">The sequence shown here is derived from an EMBL/GenBank/DDBJ whole genome shotgun (WGS) entry which is preliminary data.</text>
</comment>
<evidence type="ECO:0000313" key="1">
    <source>
        <dbReference type="EMBL" id="KAK9833917.1"/>
    </source>
</evidence>
<dbReference type="AlphaFoldDB" id="A0AAW1RJD2"/>
<dbReference type="InterPro" id="IPR011989">
    <property type="entry name" value="ARM-like"/>
</dbReference>
<protein>
    <submittedName>
        <fullName evidence="1">Uncharacterized protein</fullName>
    </submittedName>
</protein>